<dbReference type="Proteomes" id="UP000023152">
    <property type="component" value="Unassembled WGS sequence"/>
</dbReference>
<evidence type="ECO:0000256" key="1">
    <source>
        <dbReference type="SAM" id="Phobius"/>
    </source>
</evidence>
<organism evidence="2 3">
    <name type="scientific">Reticulomyxa filosa</name>
    <dbReference type="NCBI Taxonomy" id="46433"/>
    <lineage>
        <taxon>Eukaryota</taxon>
        <taxon>Sar</taxon>
        <taxon>Rhizaria</taxon>
        <taxon>Retaria</taxon>
        <taxon>Foraminifera</taxon>
        <taxon>Monothalamids</taxon>
        <taxon>Reticulomyxidae</taxon>
        <taxon>Reticulomyxa</taxon>
    </lineage>
</organism>
<dbReference type="AlphaFoldDB" id="X6LTY9"/>
<keyword evidence="1" id="KW-0472">Membrane</keyword>
<dbReference type="EMBL" id="ASPP01028877">
    <property type="protein sequence ID" value="ETO04836.1"/>
    <property type="molecule type" value="Genomic_DNA"/>
</dbReference>
<name>X6LTY9_RETFI</name>
<keyword evidence="3" id="KW-1185">Reference proteome</keyword>
<feature type="transmembrane region" description="Helical" evidence="1">
    <location>
        <begin position="96"/>
        <end position="115"/>
    </location>
</feature>
<comment type="caution">
    <text evidence="2">The sequence shown here is derived from an EMBL/GenBank/DDBJ whole genome shotgun (WGS) entry which is preliminary data.</text>
</comment>
<protein>
    <submittedName>
        <fullName evidence="2">Uncharacterized protein</fullName>
    </submittedName>
</protein>
<sequence>MTWKKSVSLKKNSNCLFIQMYRSHQVQYIAVDVTWIFPFKYEREILFARSKMFPTEDEKAHKQQIAWIVKINKTINLWNVESDKMLKQFKRHSDRVMVNLLFLVHWMIQFEYGILKQEQNGIY</sequence>
<keyword evidence="1" id="KW-1133">Transmembrane helix</keyword>
<reference evidence="2 3" key="1">
    <citation type="journal article" date="2013" name="Curr. Biol.">
        <title>The Genome of the Foraminiferan Reticulomyxa filosa.</title>
        <authorList>
            <person name="Glockner G."/>
            <person name="Hulsmann N."/>
            <person name="Schleicher M."/>
            <person name="Noegel A.A."/>
            <person name="Eichinger L."/>
            <person name="Gallinger C."/>
            <person name="Pawlowski J."/>
            <person name="Sierra R."/>
            <person name="Euteneuer U."/>
            <person name="Pillet L."/>
            <person name="Moustafa A."/>
            <person name="Platzer M."/>
            <person name="Groth M."/>
            <person name="Szafranski K."/>
            <person name="Schliwa M."/>
        </authorList>
    </citation>
    <scope>NUCLEOTIDE SEQUENCE [LARGE SCALE GENOMIC DNA]</scope>
</reference>
<evidence type="ECO:0000313" key="3">
    <source>
        <dbReference type="Proteomes" id="UP000023152"/>
    </source>
</evidence>
<proteinExistence type="predicted"/>
<accession>X6LTY9</accession>
<evidence type="ECO:0000313" key="2">
    <source>
        <dbReference type="EMBL" id="ETO04836.1"/>
    </source>
</evidence>
<gene>
    <name evidence="2" type="ORF">RFI_32560</name>
</gene>
<keyword evidence="1" id="KW-0812">Transmembrane</keyword>